<evidence type="ECO:0008006" key="4">
    <source>
        <dbReference type="Google" id="ProtNLM"/>
    </source>
</evidence>
<dbReference type="OrthoDB" id="7360902at2"/>
<reference evidence="2 3" key="1">
    <citation type="submission" date="2017-07" db="EMBL/GenBank/DDBJ databases">
        <title>Niveispirillum cyanobacteriorum sp. nov., isolated from cyanobacterial aggregates in a eutrophic lake.</title>
        <authorList>
            <person name="Cai H."/>
        </authorList>
    </citation>
    <scope>NUCLEOTIDE SEQUENCE [LARGE SCALE GENOMIC DNA]</scope>
    <source>
        <strain evidence="3">TH1-14</strain>
    </source>
</reference>
<dbReference type="RefSeq" id="WP_094453153.1">
    <property type="nucleotide sequence ID" value="NZ_NOXU01000016.1"/>
</dbReference>
<dbReference type="Proteomes" id="UP000216998">
    <property type="component" value="Unassembled WGS sequence"/>
</dbReference>
<evidence type="ECO:0000256" key="1">
    <source>
        <dbReference type="SAM" id="SignalP"/>
    </source>
</evidence>
<comment type="caution">
    <text evidence="2">The sequence shown here is derived from an EMBL/GenBank/DDBJ whole genome shotgun (WGS) entry which is preliminary data.</text>
</comment>
<organism evidence="2 3">
    <name type="scientific">Niveispirillum lacus</name>
    <dbReference type="NCBI Taxonomy" id="1981099"/>
    <lineage>
        <taxon>Bacteria</taxon>
        <taxon>Pseudomonadati</taxon>
        <taxon>Pseudomonadota</taxon>
        <taxon>Alphaproteobacteria</taxon>
        <taxon>Rhodospirillales</taxon>
        <taxon>Azospirillaceae</taxon>
        <taxon>Niveispirillum</taxon>
    </lineage>
</organism>
<sequence length="100" mass="10544">MRTLIALAFVAALGVTAAHASDSAQVAAKEPAASVARTEPVSTAEARDIARTWLKTNNYRFGRVGDIRQKDGQFLVELKSADGIRFATLKIDAATGQIGG</sequence>
<keyword evidence="3" id="KW-1185">Reference proteome</keyword>
<keyword evidence="1" id="KW-0732">Signal</keyword>
<proteinExistence type="predicted"/>
<dbReference type="EMBL" id="NOXU01000016">
    <property type="protein sequence ID" value="OYQ37277.1"/>
    <property type="molecule type" value="Genomic_DNA"/>
</dbReference>
<accession>A0A255Z6V6</accession>
<protein>
    <recommendedName>
        <fullName evidence="4">PepSY domain-containing protein</fullName>
    </recommendedName>
</protein>
<feature type="chain" id="PRO_5013259686" description="PepSY domain-containing protein" evidence="1">
    <location>
        <begin position="21"/>
        <end position="100"/>
    </location>
</feature>
<evidence type="ECO:0000313" key="3">
    <source>
        <dbReference type="Proteomes" id="UP000216998"/>
    </source>
</evidence>
<feature type="signal peptide" evidence="1">
    <location>
        <begin position="1"/>
        <end position="20"/>
    </location>
</feature>
<evidence type="ECO:0000313" key="2">
    <source>
        <dbReference type="EMBL" id="OYQ37277.1"/>
    </source>
</evidence>
<gene>
    <name evidence="2" type="ORF">CHU95_01830</name>
</gene>
<dbReference type="AlphaFoldDB" id="A0A255Z6V6"/>
<name>A0A255Z6V6_9PROT</name>